<name>A0ABD1F0V7_HYPHA</name>
<dbReference type="InterPro" id="IPR026682">
    <property type="entry name" value="AKT1S1"/>
</dbReference>
<dbReference type="PANTHER" id="PTHR21844:SF2">
    <property type="entry name" value="PROLINE-RICH AKT1 SUBSTRATE 1"/>
    <property type="match status" value="1"/>
</dbReference>
<evidence type="ECO:0000313" key="2">
    <source>
        <dbReference type="Proteomes" id="UP001566132"/>
    </source>
</evidence>
<proteinExistence type="predicted"/>
<keyword evidence="2" id="KW-1185">Reference proteome</keyword>
<accession>A0ABD1F0V7</accession>
<dbReference type="EMBL" id="JBDJPC010000004">
    <property type="protein sequence ID" value="KAL1505867.1"/>
    <property type="molecule type" value="Genomic_DNA"/>
</dbReference>
<gene>
    <name evidence="1" type="ORF">ABEB36_005325</name>
</gene>
<organism evidence="1 2">
    <name type="scientific">Hypothenemus hampei</name>
    <name type="common">Coffee berry borer</name>
    <dbReference type="NCBI Taxonomy" id="57062"/>
    <lineage>
        <taxon>Eukaryota</taxon>
        <taxon>Metazoa</taxon>
        <taxon>Ecdysozoa</taxon>
        <taxon>Arthropoda</taxon>
        <taxon>Hexapoda</taxon>
        <taxon>Insecta</taxon>
        <taxon>Pterygota</taxon>
        <taxon>Neoptera</taxon>
        <taxon>Endopterygota</taxon>
        <taxon>Coleoptera</taxon>
        <taxon>Polyphaga</taxon>
        <taxon>Cucujiformia</taxon>
        <taxon>Curculionidae</taxon>
        <taxon>Scolytinae</taxon>
        <taxon>Hypothenemus</taxon>
    </lineage>
</organism>
<dbReference type="Pfam" id="PF15798">
    <property type="entry name" value="PRAS"/>
    <property type="match status" value="1"/>
</dbReference>
<dbReference type="Proteomes" id="UP001566132">
    <property type="component" value="Unassembled WGS sequence"/>
</dbReference>
<protein>
    <submittedName>
        <fullName evidence="1">Uncharacterized protein</fullName>
    </submittedName>
</protein>
<sequence>MFACNCLNIVIHADINEHPVTKEFLGLSDEEQSDLFFNEDQWYTGSLISVSQVHPGLIHTRQQGLWNISHCLNCDVHTHAIHKKKGANHTLIHSKLLNEESINNVKSNDLVSNIFDVIVNPNAIESENVVLNTHHNDRIEATIKEFNEIVSSYIRKEQAVVEEKIKKFSDDQYELLNLLKDKAYKEREALVRIVQKASTEDNFATELSPKSPNLCDLFSPRHVSGNSPSEVPFSPKRPKGDINLEKSIEFSHRDDLIFDFESDDFSESRASFQDQIYESDNDDVEEAEDLISATHSRAIIQGRSSSSSVNIAKSCPVDIPAFSQVVRGKNMGSKIEDDLSPREGDLDIAASIKALAQSVHGDRIFGDLPRPKFSTQI</sequence>
<comment type="caution">
    <text evidence="1">The sequence shown here is derived from an EMBL/GenBank/DDBJ whole genome shotgun (WGS) entry which is preliminary data.</text>
</comment>
<dbReference type="AlphaFoldDB" id="A0ABD1F0V7"/>
<reference evidence="1 2" key="1">
    <citation type="submission" date="2024-05" db="EMBL/GenBank/DDBJ databases">
        <title>Genetic variation in Jamaican populations of the coffee berry borer (Hypothenemus hampei).</title>
        <authorList>
            <person name="Errbii M."/>
            <person name="Myrie A."/>
        </authorList>
    </citation>
    <scope>NUCLEOTIDE SEQUENCE [LARGE SCALE GENOMIC DNA]</scope>
    <source>
        <strain evidence="1">JA-Hopewell-2020-01-JO</strain>
        <tissue evidence="1">Whole body</tissue>
    </source>
</reference>
<dbReference type="PANTHER" id="PTHR21844">
    <property type="entry name" value="AKT1 SUBSTRATE 1 PROTEIN"/>
    <property type="match status" value="1"/>
</dbReference>
<evidence type="ECO:0000313" key="1">
    <source>
        <dbReference type="EMBL" id="KAL1505867.1"/>
    </source>
</evidence>